<evidence type="ECO:0000256" key="12">
    <source>
        <dbReference type="PIRSR" id="PIRSR001174-2"/>
    </source>
</evidence>
<dbReference type="CDD" id="cd19500">
    <property type="entry name" value="RecA-like_Lon"/>
    <property type="match status" value="1"/>
</dbReference>
<evidence type="ECO:0000259" key="15">
    <source>
        <dbReference type="PROSITE" id="PS51786"/>
    </source>
</evidence>
<evidence type="ECO:0000256" key="2">
    <source>
        <dbReference type="ARBA" id="ARBA00022490"/>
    </source>
</evidence>
<dbReference type="InterPro" id="IPR008269">
    <property type="entry name" value="Lon_proteolytic"/>
</dbReference>
<dbReference type="Pfam" id="PF05362">
    <property type="entry name" value="Lon_C"/>
    <property type="match status" value="1"/>
</dbReference>
<keyword evidence="5 9" id="KW-0378">Hydrolase</keyword>
<dbReference type="InterPro" id="IPR004815">
    <property type="entry name" value="Lon_bac/euk-typ"/>
</dbReference>
<name>A0A1M4V2S2_9FIRM</name>
<evidence type="ECO:0000256" key="4">
    <source>
        <dbReference type="ARBA" id="ARBA00022741"/>
    </source>
</evidence>
<evidence type="ECO:0000256" key="5">
    <source>
        <dbReference type="ARBA" id="ARBA00022801"/>
    </source>
</evidence>
<comment type="induction">
    <text evidence="9">By heat shock.</text>
</comment>
<dbReference type="Gene3D" id="1.20.5.5270">
    <property type="match status" value="1"/>
</dbReference>
<dbReference type="PIRSF" id="PIRSF001174">
    <property type="entry name" value="Lon_proteas"/>
    <property type="match status" value="1"/>
</dbReference>
<dbReference type="FunFam" id="3.40.50.300:FF:000382">
    <property type="entry name" value="Lon protease homolog 2, peroxisomal"/>
    <property type="match status" value="1"/>
</dbReference>
<dbReference type="NCBIfam" id="TIGR00763">
    <property type="entry name" value="lon"/>
    <property type="match status" value="1"/>
</dbReference>
<proteinExistence type="evidence at transcript level"/>
<evidence type="ECO:0000256" key="13">
    <source>
        <dbReference type="PROSITE-ProRule" id="PRU01122"/>
    </source>
</evidence>
<dbReference type="InterPro" id="IPR015947">
    <property type="entry name" value="PUA-like_sf"/>
</dbReference>
<evidence type="ECO:0000256" key="7">
    <source>
        <dbReference type="ARBA" id="ARBA00022840"/>
    </source>
</evidence>
<dbReference type="InterPro" id="IPR003593">
    <property type="entry name" value="AAA+_ATPase"/>
</dbReference>
<dbReference type="Gene3D" id="3.40.50.300">
    <property type="entry name" value="P-loop containing nucleotide triphosphate hydrolases"/>
    <property type="match status" value="1"/>
</dbReference>
<dbReference type="RefSeq" id="WP_073269883.1">
    <property type="nucleotide sequence ID" value="NZ_FQTU01000004.1"/>
</dbReference>
<evidence type="ECO:0000256" key="10">
    <source>
        <dbReference type="PIRNR" id="PIRNR001174"/>
    </source>
</evidence>
<feature type="domain" description="Lon N-terminal" evidence="16">
    <location>
        <begin position="21"/>
        <end position="214"/>
    </location>
</feature>
<dbReference type="GO" id="GO:0004252">
    <property type="term" value="F:serine-type endopeptidase activity"/>
    <property type="evidence" value="ECO:0007669"/>
    <property type="project" value="UniProtKB-UniRule"/>
</dbReference>
<dbReference type="InterPro" id="IPR008268">
    <property type="entry name" value="Peptidase_S16_AS"/>
</dbReference>
<feature type="binding site" evidence="9 12">
    <location>
        <begin position="365"/>
        <end position="372"/>
    </location>
    <ligand>
        <name>ATP</name>
        <dbReference type="ChEBI" id="CHEBI:30616"/>
    </ligand>
</feature>
<dbReference type="InterPro" id="IPR046336">
    <property type="entry name" value="Lon_prtase_N_sf"/>
</dbReference>
<dbReference type="Gene3D" id="2.30.130.40">
    <property type="entry name" value="LON domain-like"/>
    <property type="match status" value="1"/>
</dbReference>
<comment type="similarity">
    <text evidence="9 10 13 14">Belongs to the peptidase S16 family.</text>
</comment>
<dbReference type="InterPro" id="IPR003111">
    <property type="entry name" value="Lon_prtase_N"/>
</dbReference>
<dbReference type="InterPro" id="IPR054594">
    <property type="entry name" value="Lon_lid"/>
</dbReference>
<dbReference type="Proteomes" id="UP000184251">
    <property type="component" value="Unassembled WGS sequence"/>
</dbReference>
<dbReference type="SMART" id="SM00382">
    <property type="entry name" value="AAA"/>
    <property type="match status" value="1"/>
</dbReference>
<evidence type="ECO:0000256" key="11">
    <source>
        <dbReference type="PIRSR" id="PIRSR001174-1"/>
    </source>
</evidence>
<dbReference type="PROSITE" id="PS51786">
    <property type="entry name" value="LON_PROTEOLYTIC"/>
    <property type="match status" value="1"/>
</dbReference>
<dbReference type="PRINTS" id="PR00830">
    <property type="entry name" value="ENDOLAPTASE"/>
</dbReference>
<dbReference type="Pfam" id="PF22667">
    <property type="entry name" value="Lon_lid"/>
    <property type="match status" value="1"/>
</dbReference>
<dbReference type="SUPFAM" id="SSF52540">
    <property type="entry name" value="P-loop containing nucleoside triphosphate hydrolases"/>
    <property type="match status" value="1"/>
</dbReference>
<dbReference type="PANTHER" id="PTHR10046">
    <property type="entry name" value="ATP DEPENDENT LON PROTEASE FAMILY MEMBER"/>
    <property type="match status" value="1"/>
</dbReference>
<comment type="subunit">
    <text evidence="9 10">Homohexamer. Organized in a ring with a central cavity.</text>
</comment>
<dbReference type="InterPro" id="IPR020568">
    <property type="entry name" value="Ribosomal_Su5_D2-typ_SF"/>
</dbReference>
<dbReference type="GO" id="GO:0034605">
    <property type="term" value="P:cellular response to heat"/>
    <property type="evidence" value="ECO:0007669"/>
    <property type="project" value="UniProtKB-UniRule"/>
</dbReference>
<feature type="active site" evidence="9 11">
    <location>
        <position position="688"/>
    </location>
</feature>
<keyword evidence="7 9" id="KW-0067">ATP-binding</keyword>
<keyword evidence="4 9" id="KW-0547">Nucleotide-binding</keyword>
<dbReference type="AlphaFoldDB" id="A0A1M4V2S2"/>
<dbReference type="EC" id="3.4.21.53" evidence="9 10"/>
<keyword evidence="6 9" id="KW-0720">Serine protease</keyword>
<evidence type="ECO:0000259" key="16">
    <source>
        <dbReference type="PROSITE" id="PS51787"/>
    </source>
</evidence>
<dbReference type="OrthoDB" id="9803599at2"/>
<dbReference type="Pfam" id="PF00004">
    <property type="entry name" value="AAA"/>
    <property type="match status" value="1"/>
</dbReference>
<feature type="domain" description="Lon proteolytic" evidence="15">
    <location>
        <begin position="601"/>
        <end position="782"/>
    </location>
</feature>
<dbReference type="STRING" id="1120975.SAMN02746064_00899"/>
<evidence type="ECO:0000313" key="18">
    <source>
        <dbReference type="Proteomes" id="UP000184251"/>
    </source>
</evidence>
<dbReference type="SUPFAM" id="SSF88697">
    <property type="entry name" value="PUA domain-like"/>
    <property type="match status" value="1"/>
</dbReference>
<evidence type="ECO:0000313" key="17">
    <source>
        <dbReference type="EMBL" id="SHE63276.1"/>
    </source>
</evidence>
<dbReference type="SMART" id="SM00464">
    <property type="entry name" value="LON"/>
    <property type="match status" value="1"/>
</dbReference>
<gene>
    <name evidence="9" type="primary">lon</name>
    <name evidence="17" type="ORF">SAMN02746064_00899</name>
</gene>
<keyword evidence="2 9" id="KW-0963">Cytoplasm</keyword>
<dbReference type="InterPro" id="IPR027417">
    <property type="entry name" value="P-loop_NTPase"/>
</dbReference>
<dbReference type="HAMAP" id="MF_01973">
    <property type="entry name" value="lon_bact"/>
    <property type="match status" value="1"/>
</dbReference>
<evidence type="ECO:0000256" key="9">
    <source>
        <dbReference type="HAMAP-Rule" id="MF_01973"/>
    </source>
</evidence>
<dbReference type="GO" id="GO:0004176">
    <property type="term" value="F:ATP-dependent peptidase activity"/>
    <property type="evidence" value="ECO:0007669"/>
    <property type="project" value="UniProtKB-UniRule"/>
</dbReference>
<comment type="function">
    <text evidence="9">ATP-dependent serine protease that mediates the selective degradation of mutant and abnormal proteins as well as certain short-lived regulatory proteins. Required for cellular homeostasis and for survival from DNA damage and developmental changes induced by stress. Degrades polypeptides processively to yield small peptide fragments that are 5 to 10 amino acids long. Binds to DNA in a double-stranded, site-specific manner.</text>
</comment>
<dbReference type="InterPro" id="IPR027543">
    <property type="entry name" value="Lon_bac"/>
</dbReference>
<dbReference type="GO" id="GO:0043565">
    <property type="term" value="F:sequence-specific DNA binding"/>
    <property type="evidence" value="ECO:0007669"/>
    <property type="project" value="UniProtKB-UniRule"/>
</dbReference>
<evidence type="ECO:0000256" key="6">
    <source>
        <dbReference type="ARBA" id="ARBA00022825"/>
    </source>
</evidence>
<dbReference type="SUPFAM" id="SSF54211">
    <property type="entry name" value="Ribosomal protein S5 domain 2-like"/>
    <property type="match status" value="1"/>
</dbReference>
<dbReference type="Gene3D" id="1.10.8.60">
    <property type="match status" value="1"/>
</dbReference>
<evidence type="ECO:0000256" key="8">
    <source>
        <dbReference type="ARBA" id="ARBA00023016"/>
    </source>
</evidence>
<accession>A0A1M4V2S2</accession>
<evidence type="ECO:0000256" key="1">
    <source>
        <dbReference type="ARBA" id="ARBA00004496"/>
    </source>
</evidence>
<dbReference type="PROSITE" id="PS01046">
    <property type="entry name" value="LON_SER"/>
    <property type="match status" value="1"/>
</dbReference>
<dbReference type="GO" id="GO:0016887">
    <property type="term" value="F:ATP hydrolysis activity"/>
    <property type="evidence" value="ECO:0007669"/>
    <property type="project" value="UniProtKB-UniRule"/>
</dbReference>
<dbReference type="InterPro" id="IPR014721">
    <property type="entry name" value="Ribsml_uS5_D2-typ_fold_subgr"/>
</dbReference>
<dbReference type="Gene3D" id="1.20.58.1480">
    <property type="match status" value="1"/>
</dbReference>
<dbReference type="InterPro" id="IPR003959">
    <property type="entry name" value="ATPase_AAA_core"/>
</dbReference>
<feature type="active site" evidence="9 11">
    <location>
        <position position="731"/>
    </location>
</feature>
<evidence type="ECO:0000256" key="14">
    <source>
        <dbReference type="RuleBase" id="RU000591"/>
    </source>
</evidence>
<sequence>MNKPNIKGQTDNIELIKVNRLPLIPLRGLIVFPEMIIHFDVGRDKSIKALETAMTENQEVILAAQYDIEVEDPKPEDIYPVGTRATVKQLLKMPGNLIRVLVEIQNRVEIVEYYQEEPFFEVEVKDLAAKKLRGKESKALMRMVKQAFMAYLNLTRKSSPDLMMAVEGIKEADELVDIIGANLILEIEESQDILQEIDTLTRLEKTYEYLVKELELLEIERDIDDKVKNQMDRQQKEYFLREQIRVIQEELGEGNTVSVVDDYLERLSKLNLSHEIHDKVEAEVLKLNKIPSGSSEASVVQTYIEWILDLPWDTETDESIDIKIAREILDEDHYALYKVKERVLEYLAVLKLSNALKGPILCLVGPPGVGKTSIAKSIAKALGRKFVRMSLGGMRDEAEIRGHRRTYVGAIPGRIIYNIKQAGSRNPLFLLDEIDKMSQDFRGDPASALLEVLDPEQNSTFTDNYLELPFDLSKVMFVTTANNVSTIPRPLLDRMEIIEVSGYIEEEKLNIATRYLLPKQLKNHGLKKSNINLNEQAIRDVINYYTRESGVRELERQIARICRVVAKNIVEEDKKRISVNPKNLDKFLGMKKYRYEKIEGREEIGLVNGLAWTSVGGDTLQIEAVAMPGKGKIELTGQLGDVMKESARAGISYIRSKAEELNVDPEFYSKLDIHLHVPEGAIPKDGPSAGITMTTALVSLLTKKPVSQNLAMTGEITLRGRVLPIGGVKEKLLAAHRAGISDIIIPKENEKDLEEIPAQILAKLKINTVETMEDVIKIVFGGMK</sequence>
<dbReference type="Pfam" id="PF02190">
    <property type="entry name" value="LON_substr_bdg"/>
    <property type="match status" value="1"/>
</dbReference>
<dbReference type="GO" id="GO:0005737">
    <property type="term" value="C:cytoplasm"/>
    <property type="evidence" value="ECO:0007669"/>
    <property type="project" value="UniProtKB-SubCell"/>
</dbReference>
<comment type="catalytic activity">
    <reaction evidence="9 10 13">
        <text>Hydrolysis of proteins in presence of ATP.</text>
        <dbReference type="EC" id="3.4.21.53"/>
    </reaction>
</comment>
<keyword evidence="3 9" id="KW-0645">Protease</keyword>
<dbReference type="InterPro" id="IPR027065">
    <property type="entry name" value="Lon_Prtase"/>
</dbReference>
<evidence type="ECO:0000256" key="3">
    <source>
        <dbReference type="ARBA" id="ARBA00022670"/>
    </source>
</evidence>
<dbReference type="GO" id="GO:0006515">
    <property type="term" value="P:protein quality control for misfolded or incompletely synthesized proteins"/>
    <property type="evidence" value="ECO:0007669"/>
    <property type="project" value="UniProtKB-UniRule"/>
</dbReference>
<keyword evidence="18" id="KW-1185">Reference proteome</keyword>
<dbReference type="Gene3D" id="3.30.230.10">
    <property type="match status" value="1"/>
</dbReference>
<protein>
    <recommendedName>
        <fullName evidence="9 10">Lon protease</fullName>
        <ecNumber evidence="9 10">3.4.21.53</ecNumber>
    </recommendedName>
    <alternativeName>
        <fullName evidence="9">ATP-dependent protease La</fullName>
    </alternativeName>
</protein>
<dbReference type="GO" id="GO:0005524">
    <property type="term" value="F:ATP binding"/>
    <property type="evidence" value="ECO:0007669"/>
    <property type="project" value="UniProtKB-UniRule"/>
</dbReference>
<reference evidence="17 18" key="1">
    <citation type="submission" date="2016-11" db="EMBL/GenBank/DDBJ databases">
        <authorList>
            <person name="Jaros S."/>
            <person name="Januszkiewicz K."/>
            <person name="Wedrychowicz H."/>
        </authorList>
    </citation>
    <scope>NUCLEOTIDE SEQUENCE [LARGE SCALE GENOMIC DNA]</scope>
    <source>
        <strain evidence="17 18">DSM 14828</strain>
    </source>
</reference>
<organism evidence="17 18">
    <name type="scientific">Alkalibacter saccharofermentans DSM 14828</name>
    <dbReference type="NCBI Taxonomy" id="1120975"/>
    <lineage>
        <taxon>Bacteria</taxon>
        <taxon>Bacillati</taxon>
        <taxon>Bacillota</taxon>
        <taxon>Clostridia</taxon>
        <taxon>Eubacteriales</taxon>
        <taxon>Eubacteriaceae</taxon>
        <taxon>Alkalibacter</taxon>
    </lineage>
</organism>
<dbReference type="EMBL" id="FQTU01000004">
    <property type="protein sequence ID" value="SHE63276.1"/>
    <property type="molecule type" value="Genomic_DNA"/>
</dbReference>
<dbReference type="PROSITE" id="PS51787">
    <property type="entry name" value="LON_N"/>
    <property type="match status" value="1"/>
</dbReference>
<comment type="subcellular location">
    <subcellularLocation>
        <location evidence="1 9 10">Cytoplasm</location>
    </subcellularLocation>
</comment>
<keyword evidence="8 9" id="KW-0346">Stress response</keyword>